<organism evidence="2 3">
    <name type="scientific">Galeopterus variegatus</name>
    <name type="common">Malayan flying lemur</name>
    <name type="synonym">Cynocephalus variegatus</name>
    <dbReference type="NCBI Taxonomy" id="482537"/>
    <lineage>
        <taxon>Eukaryota</taxon>
        <taxon>Metazoa</taxon>
        <taxon>Chordata</taxon>
        <taxon>Craniata</taxon>
        <taxon>Vertebrata</taxon>
        <taxon>Euteleostomi</taxon>
        <taxon>Mammalia</taxon>
        <taxon>Eutheria</taxon>
        <taxon>Euarchontoglires</taxon>
        <taxon>Dermoptera</taxon>
        <taxon>Cynocephalidae</taxon>
        <taxon>Galeopterus</taxon>
    </lineage>
</organism>
<feature type="compositionally biased region" description="Basic residues" evidence="1">
    <location>
        <begin position="129"/>
        <end position="172"/>
    </location>
</feature>
<gene>
    <name evidence="3" type="primary">LOC103608815</name>
</gene>
<feature type="region of interest" description="Disordered" evidence="1">
    <location>
        <begin position="1"/>
        <end position="36"/>
    </location>
</feature>
<accession>A0ABM0SEY7</accession>
<dbReference type="GeneID" id="103608815"/>
<name>A0ABM0SEY7_GALVR</name>
<reference evidence="3" key="1">
    <citation type="submission" date="2025-08" db="UniProtKB">
        <authorList>
            <consortium name="RefSeq"/>
        </authorList>
    </citation>
    <scope>IDENTIFICATION</scope>
</reference>
<feature type="compositionally biased region" description="Basic and acidic residues" evidence="1">
    <location>
        <begin position="181"/>
        <end position="228"/>
    </location>
</feature>
<feature type="compositionally biased region" description="Basic residues" evidence="1">
    <location>
        <begin position="106"/>
        <end position="119"/>
    </location>
</feature>
<sequence length="256" mass="28137">MAGEAEPGGETQGAEVKTQRPAEKTLGGPARRGPRSVLKVSQLLLRAIAAHKGLTLAALKRELGNAGYEVRRKNCRPAGDAPRPAAKGTLLRVSGSDAAGYFCVRKMTKPKPKPRKRPGGSRVEGGGRSPRRTPPRPRSPRRRRTRRKAAKKARAAWRRSTRVKDRARRGRPAARGPARARTREDAGLKVMEEGRGRSSQEDARPRAGDKRPSSKPREEKPQDPERPAKRSLPKPASVKVDRTCSGRRQSRTQMPS</sequence>
<evidence type="ECO:0000313" key="3">
    <source>
        <dbReference type="RefSeq" id="XP_008591428.1"/>
    </source>
</evidence>
<evidence type="ECO:0000256" key="1">
    <source>
        <dbReference type="SAM" id="MobiDB-lite"/>
    </source>
</evidence>
<dbReference type="Proteomes" id="UP000694923">
    <property type="component" value="Unplaced"/>
</dbReference>
<protein>
    <submittedName>
        <fullName evidence="3">Testis-specific H1 histone</fullName>
    </submittedName>
</protein>
<feature type="region of interest" description="Disordered" evidence="1">
    <location>
        <begin position="73"/>
        <end position="92"/>
    </location>
</feature>
<proteinExistence type="predicted"/>
<dbReference type="RefSeq" id="XP_008591428.1">
    <property type="nucleotide sequence ID" value="XM_008593206.1"/>
</dbReference>
<evidence type="ECO:0000313" key="2">
    <source>
        <dbReference type="Proteomes" id="UP000694923"/>
    </source>
</evidence>
<feature type="region of interest" description="Disordered" evidence="1">
    <location>
        <begin position="105"/>
        <end position="256"/>
    </location>
</feature>
<keyword evidence="2" id="KW-1185">Reference proteome</keyword>